<reference evidence="2 3" key="1">
    <citation type="submission" date="2016-11" db="EMBL/GenBank/DDBJ databases">
        <title>The macronuclear genome of Stentor coeruleus: a giant cell with tiny introns.</title>
        <authorList>
            <person name="Slabodnick M."/>
            <person name="Ruby J.G."/>
            <person name="Reiff S.B."/>
            <person name="Swart E.C."/>
            <person name="Gosai S."/>
            <person name="Prabakaran S."/>
            <person name="Witkowska E."/>
            <person name="Larue G.E."/>
            <person name="Fisher S."/>
            <person name="Freeman R.M."/>
            <person name="Gunawardena J."/>
            <person name="Chu W."/>
            <person name="Stover N.A."/>
            <person name="Gregory B.D."/>
            <person name="Nowacki M."/>
            <person name="Derisi J."/>
            <person name="Roy S.W."/>
            <person name="Marshall W.F."/>
            <person name="Sood P."/>
        </authorList>
    </citation>
    <scope>NUCLEOTIDE SEQUENCE [LARGE SCALE GENOMIC DNA]</scope>
    <source>
        <strain evidence="2">WM001</strain>
    </source>
</reference>
<dbReference type="Pfam" id="PF00168">
    <property type="entry name" value="C2"/>
    <property type="match status" value="1"/>
</dbReference>
<dbReference type="SUPFAM" id="SSF49562">
    <property type="entry name" value="C2 domain (Calcium/lipid-binding domain, CaLB)"/>
    <property type="match status" value="1"/>
</dbReference>
<comment type="caution">
    <text evidence="2">The sequence shown here is derived from an EMBL/GenBank/DDBJ whole genome shotgun (WGS) entry which is preliminary data.</text>
</comment>
<keyword evidence="3" id="KW-1185">Reference proteome</keyword>
<evidence type="ECO:0000313" key="3">
    <source>
        <dbReference type="Proteomes" id="UP000187209"/>
    </source>
</evidence>
<dbReference type="PANTHER" id="PTHR47052:SF3">
    <property type="entry name" value="INGRESSION PROTEIN 1"/>
    <property type="match status" value="1"/>
</dbReference>
<evidence type="ECO:0000259" key="1">
    <source>
        <dbReference type="PROSITE" id="PS50004"/>
    </source>
</evidence>
<dbReference type="PANTHER" id="PTHR47052">
    <property type="entry name" value="CONSERVED SERINE PROLINE-RICH PROTEIN (AFU_ORTHOLOGUE AFUA_2G01790)"/>
    <property type="match status" value="1"/>
</dbReference>
<name>A0A1R2BYS3_9CILI</name>
<dbReference type="Gene3D" id="2.60.40.150">
    <property type="entry name" value="C2 domain"/>
    <property type="match status" value="1"/>
</dbReference>
<dbReference type="PROSITE" id="PS50004">
    <property type="entry name" value="C2"/>
    <property type="match status" value="1"/>
</dbReference>
<sequence length="224" mass="24989">MSQHGTLIIRPICARMTRDTDFLSKMDPYCLITLGSQKQKSRIASGAGKMPSWQDQFVFKKTYEDTISVAVWDYDSNSRDDLVGEAVVPIARILSRPNWDDWIELSYRGKKSGDIRLSTTFTPDQQAPMQGGPQVIYQQVYTPMPMNMGYPAYPVIPPQLQAMGYPPPPQFGAYGPPVPIPGPMPGYPPQMMYGNQPPPPYPGAYPPPYPGNMPPPPYGYPPPY</sequence>
<organism evidence="2 3">
    <name type="scientific">Stentor coeruleus</name>
    <dbReference type="NCBI Taxonomy" id="5963"/>
    <lineage>
        <taxon>Eukaryota</taxon>
        <taxon>Sar</taxon>
        <taxon>Alveolata</taxon>
        <taxon>Ciliophora</taxon>
        <taxon>Postciliodesmatophora</taxon>
        <taxon>Heterotrichea</taxon>
        <taxon>Heterotrichida</taxon>
        <taxon>Stentoridae</taxon>
        <taxon>Stentor</taxon>
    </lineage>
</organism>
<dbReference type="OrthoDB" id="313125at2759"/>
<dbReference type="EMBL" id="MPUH01000363">
    <property type="protein sequence ID" value="OMJ81861.1"/>
    <property type="molecule type" value="Genomic_DNA"/>
</dbReference>
<gene>
    <name evidence="2" type="ORF">SteCoe_17560</name>
</gene>
<evidence type="ECO:0000313" key="2">
    <source>
        <dbReference type="EMBL" id="OMJ81861.1"/>
    </source>
</evidence>
<proteinExistence type="predicted"/>
<dbReference type="InterPro" id="IPR000008">
    <property type="entry name" value="C2_dom"/>
</dbReference>
<dbReference type="InterPro" id="IPR052981">
    <property type="entry name" value="Ingression_C2_domain"/>
</dbReference>
<dbReference type="AlphaFoldDB" id="A0A1R2BYS3"/>
<protein>
    <recommendedName>
        <fullName evidence="1">C2 domain-containing protein</fullName>
    </recommendedName>
</protein>
<accession>A0A1R2BYS3</accession>
<dbReference type="SMART" id="SM00239">
    <property type="entry name" value="C2"/>
    <property type="match status" value="1"/>
</dbReference>
<dbReference type="InterPro" id="IPR035892">
    <property type="entry name" value="C2_domain_sf"/>
</dbReference>
<feature type="domain" description="C2" evidence="1">
    <location>
        <begin position="1"/>
        <end position="103"/>
    </location>
</feature>
<dbReference type="Proteomes" id="UP000187209">
    <property type="component" value="Unassembled WGS sequence"/>
</dbReference>